<evidence type="ECO:0000313" key="4">
    <source>
        <dbReference type="EMBL" id="ARS35153.1"/>
    </source>
</evidence>
<dbReference type="PROSITE" id="PS01124">
    <property type="entry name" value="HTH_ARAC_FAMILY_2"/>
    <property type="match status" value="1"/>
</dbReference>
<dbReference type="InterPro" id="IPR009057">
    <property type="entry name" value="Homeodomain-like_sf"/>
</dbReference>
<dbReference type="GO" id="GO:0043565">
    <property type="term" value="F:sequence-specific DNA binding"/>
    <property type="evidence" value="ECO:0007669"/>
    <property type="project" value="InterPro"/>
</dbReference>
<name>A0A1X9YQK9_9BACT</name>
<dbReference type="SMART" id="SM00342">
    <property type="entry name" value="HTH_ARAC"/>
    <property type="match status" value="1"/>
</dbReference>
<dbReference type="PANTHER" id="PTHR43130">
    <property type="entry name" value="ARAC-FAMILY TRANSCRIPTIONAL REGULATOR"/>
    <property type="match status" value="1"/>
</dbReference>
<dbReference type="AlphaFoldDB" id="A0A1X9YQK9"/>
<organism evidence="4 5">
    <name type="scientific">Pontibacter actiniarum</name>
    <dbReference type="NCBI Taxonomy" id="323450"/>
    <lineage>
        <taxon>Bacteria</taxon>
        <taxon>Pseudomonadati</taxon>
        <taxon>Bacteroidota</taxon>
        <taxon>Cytophagia</taxon>
        <taxon>Cytophagales</taxon>
        <taxon>Hymenobacteraceae</taxon>
        <taxon>Pontibacter</taxon>
    </lineage>
</organism>
<dbReference type="InterPro" id="IPR029062">
    <property type="entry name" value="Class_I_gatase-like"/>
</dbReference>
<dbReference type="PANTHER" id="PTHR43130:SF3">
    <property type="entry name" value="HTH-TYPE TRANSCRIPTIONAL REGULATOR RV1931C"/>
    <property type="match status" value="1"/>
</dbReference>
<gene>
    <name evidence="4" type="ORF">CA264_06675</name>
</gene>
<proteinExistence type="predicted"/>
<sequence length="309" mass="34801">MKVIFVVPPQVQLLDITGPAHIFYEAKVLRPEIDLCFASIDDTAEIESAAGLFLSKLTPFKSISLSKEDYIFIPGIDSFLFSDAAFLESSQEFFQWLRVQFAAGANICSVCTGAFLLAEAGLLNNKSCTTHWNYFSRFATKFPEAELKRNRLFVEDSGIFTSAGVSSGIDLSLFILERLYGERFAFELARITVVYLRRGSDDPQLSVFLQYRNHLEDRIYTAQQYIFEHASQKLPVETVAAHVHMSPRNLTRLFKKTTGVTIGAYLNKIRIEKAEHLLSAGHKLDYVAAQCGFSSESQLRKSLQGPRQI</sequence>
<dbReference type="KEGG" id="pact:CA264_06675"/>
<feature type="domain" description="HTH araC/xylS-type" evidence="3">
    <location>
        <begin position="220"/>
        <end position="309"/>
    </location>
</feature>
<dbReference type="Pfam" id="PF12833">
    <property type="entry name" value="HTH_18"/>
    <property type="match status" value="1"/>
</dbReference>
<evidence type="ECO:0000256" key="1">
    <source>
        <dbReference type="ARBA" id="ARBA00023015"/>
    </source>
</evidence>
<dbReference type="InterPro" id="IPR052158">
    <property type="entry name" value="INH-QAR"/>
</dbReference>
<dbReference type="SUPFAM" id="SSF46689">
    <property type="entry name" value="Homeodomain-like"/>
    <property type="match status" value="1"/>
</dbReference>
<keyword evidence="2" id="KW-0804">Transcription</keyword>
<dbReference type="GO" id="GO:0003700">
    <property type="term" value="F:DNA-binding transcription factor activity"/>
    <property type="evidence" value="ECO:0007669"/>
    <property type="project" value="InterPro"/>
</dbReference>
<dbReference type="Gene3D" id="3.40.50.880">
    <property type="match status" value="1"/>
</dbReference>
<dbReference type="InterPro" id="IPR018060">
    <property type="entry name" value="HTH_AraC"/>
</dbReference>
<dbReference type="STRING" id="709015.GCA_000472485_00204"/>
<dbReference type="InterPro" id="IPR002818">
    <property type="entry name" value="DJ-1/PfpI"/>
</dbReference>
<evidence type="ECO:0000259" key="3">
    <source>
        <dbReference type="PROSITE" id="PS01124"/>
    </source>
</evidence>
<accession>A0A1X9YQK9</accession>
<evidence type="ECO:0000256" key="2">
    <source>
        <dbReference type="ARBA" id="ARBA00023163"/>
    </source>
</evidence>
<dbReference type="RefSeq" id="WP_025603963.1">
    <property type="nucleotide sequence ID" value="NZ_CP021235.1"/>
</dbReference>
<keyword evidence="1" id="KW-0805">Transcription regulation</keyword>
<dbReference type="Proteomes" id="UP000266292">
    <property type="component" value="Chromosome"/>
</dbReference>
<dbReference type="Pfam" id="PF01965">
    <property type="entry name" value="DJ-1_PfpI"/>
    <property type="match status" value="1"/>
</dbReference>
<dbReference type="SUPFAM" id="SSF52317">
    <property type="entry name" value="Class I glutamine amidotransferase-like"/>
    <property type="match status" value="1"/>
</dbReference>
<reference evidence="5" key="1">
    <citation type="submission" date="2017-05" db="EMBL/GenBank/DDBJ databases">
        <authorList>
            <person name="Ray J."/>
            <person name="Price M."/>
            <person name="Deutschbauer A."/>
        </authorList>
    </citation>
    <scope>NUCLEOTIDE SEQUENCE [LARGE SCALE GENOMIC DNA]</scope>
    <source>
        <strain evidence="5">DSM 19842</strain>
    </source>
</reference>
<dbReference type="EMBL" id="CP021235">
    <property type="protein sequence ID" value="ARS35153.1"/>
    <property type="molecule type" value="Genomic_DNA"/>
</dbReference>
<protein>
    <submittedName>
        <fullName evidence="4">AraC family transcriptional regulator</fullName>
    </submittedName>
</protein>
<keyword evidence="5" id="KW-1185">Reference proteome</keyword>
<dbReference type="OrthoDB" id="9803764at2"/>
<dbReference type="CDD" id="cd03137">
    <property type="entry name" value="GATase1_AraC_1"/>
    <property type="match status" value="1"/>
</dbReference>
<evidence type="ECO:0000313" key="5">
    <source>
        <dbReference type="Proteomes" id="UP000266292"/>
    </source>
</evidence>
<dbReference type="Gene3D" id="1.10.10.60">
    <property type="entry name" value="Homeodomain-like"/>
    <property type="match status" value="2"/>
</dbReference>